<feature type="chain" id="PRO_5032530344" description="Carboxylesterase type B domain-containing protein" evidence="3">
    <location>
        <begin position="20"/>
        <end position="2226"/>
    </location>
</feature>
<dbReference type="Pfam" id="PF00135">
    <property type="entry name" value="COesterase"/>
    <property type="match status" value="4"/>
</dbReference>
<evidence type="ECO:0000256" key="1">
    <source>
        <dbReference type="ARBA" id="ARBA00005964"/>
    </source>
</evidence>
<evidence type="ECO:0000313" key="5">
    <source>
        <dbReference type="EMBL" id="VDH99814.1"/>
    </source>
</evidence>
<evidence type="ECO:0000256" key="2">
    <source>
        <dbReference type="ARBA" id="ARBA00022801"/>
    </source>
</evidence>
<comment type="similarity">
    <text evidence="1">Belongs to the type-B carboxylesterase/lipase family.</text>
</comment>
<feature type="signal peptide" evidence="3">
    <location>
        <begin position="1"/>
        <end position="19"/>
    </location>
</feature>
<dbReference type="OrthoDB" id="408631at2759"/>
<name>A0A8B6C5P9_MYTGA</name>
<dbReference type="InterPro" id="IPR050309">
    <property type="entry name" value="Type-B_Carboxylest/Lipase"/>
</dbReference>
<dbReference type="FunFam" id="3.40.50.1820:FF:000127">
    <property type="entry name" value="Thyroglobulin"/>
    <property type="match status" value="4"/>
</dbReference>
<sequence>MQMLSYTLFLLPMLSLSNCLDKVDYVSIATPSGQVQGIQRTLNTTGDTIFEFLGIPYAKPPVGRRRFKKPQPIGNWIHTLNATSFGAACSQNVPESERTWYTSGISEDCLFLNIHIPKVISKTKLYSVMIWIHGGGFELGYGHYDDVTEFTMTGNVIVVTLNYRLGVFGFFAMDHPAARGNFGLWDQKLAIQWVHDNIEAFGGNPDSVTIFGESAGAISTSLQSLISSNKGLFQRVICQSGVHSRILMRKPEAIREYAKGLSNRTGCSIDEEYAFVDCLRNLSVQDLLSYTDFYATAQLDKVYYTSDNYPVVDGELFPENPILSLQDPTSAVATFFRSLDMIAGTTSNEGSVLVIFLFQQVQERYNFSLNEGIPHRVTCEEIIAEYVKTFLKQNEELKRKLCAFYFVANSPNEQSLLATHLFADIMCVYPTIKMLELHSMYGATTYHYQFSMSSPEPWGGPFPSWFNGSGHGDELIYMFRPEAVSTAGMKLSRNLIQYWTSFARTGSPNQFGESVYWEQFDEKNMYLDLNAQITLKSSMKPETIKLWSEIYPLIEVAEGIPNQITITTPSGPIRGLKRTDPKHGESVFEFLGIPYAKPPIRQRRFQKPQPIGNWIYTLNATSFGAACSQNVPEFQKTSFISGISEDCLFLNIHIPKVISKTKLYSVMIWIHGGGFEVGYGHQDDVTDFVMTGNVILVTLNYRLGVFGFFAMDHPAARGNFGLWDQKLAIQWVHDNIEAFGGNPGSITIFGESAGAMSTSLQSLISSNKGLFQRVICQSGVHSKILMRKPEAIREYAKGLANRTGCSIDDEYSFVDCLRNLSVHDLLRYTDFYATAKLDKVHYMSDNYPVVDGELFPENPILSLEDPTSAVASFFRSLDMIAGTTSNEGSILVVTLFPQIQERFNFSLNEGIPHRVACEEVIAEYVDTYLKQNEEIKRQLCAFYFVANSPNEQSLLATHLLADIMFVYPTIRMLELHSMYGATTYHYQFSMPSPEPWGGPFPSWFNGSGHGDELIYMFRPEAVSTDGMKLSRNLIQYWTSFARTGSPNQFGESVYWEQFDEKNMYLDLNAQITLKSSMKPETIKLWSEMYPLIEVAEGIPNQITITTPSGPIRGLKRIDPKHGESVFEFLGIPYAKPPIRQRRFQKPQPIGNWIHTLNATSFGAACSQNVPESDKTWYTSDISEDCLFLNIHIPKVISKTKLYSVMIWIHGGGFEVGYGHQDDVTDFVMTGNVILVTLNYRLGVFGFFAMNHPAARGNFGLWDQKLAIQWVHDNIEAFGGNPGSITIFGESAGAMSTSLQSLISSNKGLFQRVICQSGVHSKILMRKPEAIREYAKGLANRTGCSIDDEYSFVDCLRNLSVHDLLRYTDFYATAKLDKVHYMSDNYPVVDGELFPENPILSLEDPTSAVASFFRSLDMIAGTTSNEGSILVVTLFPQIQERFNFSLNEGIPHRVACEEVIAEYVNKYLKQNEEVKRKLCDFYFVANSPNEQSLLATHLLADIMFVYPTIRMLELHSMYGATTYHYQFSMPSPEPWGGPFPSWFNGSGHGDELIYMFRPEAVSTDGMKLSRNLIQYWTSFARTGSPNQFGESVYWEQFDEKNMYLDLNAQITLKSSMKPETIKLWSEMYPLIEVAEGIPNQITITTPSGPIRGMKRTDPKHGESVFEFLGIPYAKPPIRQRRFQKPQPIGNWIHTLNATSFGAACSQNVPESDKTWYTSDISEDCLFLNIHIPKVISKTKLYSVMIWIHGGGFEVGYGHQDDVTDFVMTGNVILVTLNYRLGVFGFFAMNHPAARGNCGLWDQKLAIQWVHDNIEAFGGNPGSITIFGESAGAMSTSLQSLIPSNKGLFQRVICQSGVHSKILMRKPEAIREYAKGLANRTGCSIDDEYSFVDCLRNLSVHDLLRYTDFYATAKLDKVHYMSDNYPVVDGELFPENPILSLEDPTSAVASFFRSLDMIAGTTSNEGSVLVVTLFPQIQERFNFSLNEGIPHRVACEEVIAEYVNSYLKQNEEVKRKLCDFYFVANSPNEQSLLATHLLADIMFVYPTIRMLELHSMYGATTYHYQFSMPSPEPWGGPFPSWFNGSGHGDELIYMFKSEAVSNVGMKLSRNLIQYWSTFARTGSPNGYKDSVVWIPFDKKKREYLDLNAEIMMKAFLKPDTVKLWSEVYPLIDVGQTTASTTTTSRPSTTQRPVCISNDDSSSVATQNGHSTIILYMLFFKAFVFNSLQ</sequence>
<feature type="domain" description="Carboxylesterase type B" evidence="4">
    <location>
        <begin position="1640"/>
        <end position="2162"/>
    </location>
</feature>
<keyword evidence="3" id="KW-0732">Signal</keyword>
<dbReference type="PROSITE" id="PS00122">
    <property type="entry name" value="CARBOXYLESTERASE_B_1"/>
    <property type="match status" value="4"/>
</dbReference>
<evidence type="ECO:0000256" key="3">
    <source>
        <dbReference type="SAM" id="SignalP"/>
    </source>
</evidence>
<dbReference type="SUPFAM" id="SSF53474">
    <property type="entry name" value="alpha/beta-Hydrolases"/>
    <property type="match status" value="4"/>
</dbReference>
<dbReference type="EMBL" id="UYJE01001182">
    <property type="protein sequence ID" value="VDH99814.1"/>
    <property type="molecule type" value="Genomic_DNA"/>
</dbReference>
<dbReference type="PANTHER" id="PTHR11559">
    <property type="entry name" value="CARBOXYLESTERASE"/>
    <property type="match status" value="1"/>
</dbReference>
<organism evidence="5 6">
    <name type="scientific">Mytilus galloprovincialis</name>
    <name type="common">Mediterranean mussel</name>
    <dbReference type="NCBI Taxonomy" id="29158"/>
    <lineage>
        <taxon>Eukaryota</taxon>
        <taxon>Metazoa</taxon>
        <taxon>Spiralia</taxon>
        <taxon>Lophotrochozoa</taxon>
        <taxon>Mollusca</taxon>
        <taxon>Bivalvia</taxon>
        <taxon>Autobranchia</taxon>
        <taxon>Pteriomorphia</taxon>
        <taxon>Mytilida</taxon>
        <taxon>Mytiloidea</taxon>
        <taxon>Mytilidae</taxon>
        <taxon>Mytilinae</taxon>
        <taxon>Mytilus</taxon>
    </lineage>
</organism>
<dbReference type="Proteomes" id="UP000596742">
    <property type="component" value="Unassembled WGS sequence"/>
</dbReference>
<feature type="domain" description="Carboxylesterase type B" evidence="4">
    <location>
        <begin position="27"/>
        <end position="547"/>
    </location>
</feature>
<feature type="domain" description="Carboxylesterase type B" evidence="4">
    <location>
        <begin position="564"/>
        <end position="1085"/>
    </location>
</feature>
<keyword evidence="6" id="KW-1185">Reference proteome</keyword>
<dbReference type="InterPro" id="IPR029058">
    <property type="entry name" value="AB_hydrolase_fold"/>
</dbReference>
<evidence type="ECO:0000259" key="4">
    <source>
        <dbReference type="Pfam" id="PF00135"/>
    </source>
</evidence>
<proteinExistence type="inferred from homology"/>
<dbReference type="Gene3D" id="3.40.50.1820">
    <property type="entry name" value="alpha/beta hydrolase"/>
    <property type="match status" value="4"/>
</dbReference>
<feature type="domain" description="Carboxylesterase type B" evidence="4">
    <location>
        <begin position="1102"/>
        <end position="1623"/>
    </location>
</feature>
<accession>A0A8B6C5P9</accession>
<keyword evidence="2" id="KW-0378">Hydrolase</keyword>
<reference evidence="5" key="1">
    <citation type="submission" date="2018-11" db="EMBL/GenBank/DDBJ databases">
        <authorList>
            <person name="Alioto T."/>
            <person name="Alioto T."/>
        </authorList>
    </citation>
    <scope>NUCLEOTIDE SEQUENCE</scope>
</reference>
<comment type="caution">
    <text evidence="5">The sequence shown here is derived from an EMBL/GenBank/DDBJ whole genome shotgun (WGS) entry which is preliminary data.</text>
</comment>
<dbReference type="GO" id="GO:0016787">
    <property type="term" value="F:hydrolase activity"/>
    <property type="evidence" value="ECO:0007669"/>
    <property type="project" value="UniProtKB-KW"/>
</dbReference>
<evidence type="ECO:0000313" key="6">
    <source>
        <dbReference type="Proteomes" id="UP000596742"/>
    </source>
</evidence>
<dbReference type="InterPro" id="IPR019826">
    <property type="entry name" value="Carboxylesterase_B_AS"/>
</dbReference>
<gene>
    <name evidence="5" type="ORF">MGAL_10B049108</name>
</gene>
<protein>
    <recommendedName>
        <fullName evidence="4">Carboxylesterase type B domain-containing protein</fullName>
    </recommendedName>
</protein>
<dbReference type="InterPro" id="IPR002018">
    <property type="entry name" value="CarbesteraseB"/>
</dbReference>